<evidence type="ECO:0000256" key="7">
    <source>
        <dbReference type="ARBA" id="ARBA00022982"/>
    </source>
</evidence>
<dbReference type="EC" id="1.5.5.1" evidence="12"/>
<evidence type="ECO:0000256" key="10">
    <source>
        <dbReference type="ARBA" id="ARBA00023014"/>
    </source>
</evidence>
<dbReference type="Gene3D" id="3.30.70.20">
    <property type="match status" value="1"/>
</dbReference>
<evidence type="ECO:0000256" key="9">
    <source>
        <dbReference type="ARBA" id="ARBA00023004"/>
    </source>
</evidence>
<protein>
    <recommendedName>
        <fullName evidence="12">Electron transfer flavoprotein-ubiquinone oxidoreductase</fullName>
        <shortName evidence="12">ETF-QO</shortName>
        <ecNumber evidence="12">1.5.5.1</ecNumber>
    </recommendedName>
</protein>
<comment type="cofactor">
    <cofactor evidence="1 12">
        <name>FAD</name>
        <dbReference type="ChEBI" id="CHEBI:57692"/>
    </cofactor>
</comment>
<keyword evidence="8 12" id="KW-0560">Oxidoreductase</keyword>
<keyword evidence="10 12" id="KW-0411">Iron-sulfur</keyword>
<accession>A0ABY5DJX2</accession>
<dbReference type="Gene3D" id="3.30.9.90">
    <property type="match status" value="1"/>
</dbReference>
<reference evidence="14 15" key="1">
    <citation type="journal article" date="2022" name="Nat. Microbiol.">
        <title>The microbiome of a bacterivorous marine choanoflagellate contains a resource-demanding obligate bacterial associate.</title>
        <authorList>
            <person name="Needham D.M."/>
            <person name="Poirier C."/>
            <person name="Bachy C."/>
            <person name="George E.E."/>
            <person name="Wilken S."/>
            <person name="Yung C.C.M."/>
            <person name="Limardo A.J."/>
            <person name="Morando M."/>
            <person name="Sudek L."/>
            <person name="Malmstrom R.R."/>
            <person name="Keeling P.J."/>
            <person name="Santoro A.E."/>
            <person name="Worden A.Z."/>
        </authorList>
    </citation>
    <scope>NUCLEOTIDE SEQUENCE [LARGE SCALE GENOMIC DNA]</scope>
    <source>
        <strain evidence="14 15">Comchoano-1</strain>
    </source>
</reference>
<dbReference type="RefSeq" id="WP_258568238.1">
    <property type="nucleotide sequence ID" value="NZ_CP092900.1"/>
</dbReference>
<evidence type="ECO:0000313" key="15">
    <source>
        <dbReference type="Proteomes" id="UP001055955"/>
    </source>
</evidence>
<dbReference type="PROSITE" id="PS51379">
    <property type="entry name" value="4FE4S_FER_2"/>
    <property type="match status" value="1"/>
</dbReference>
<dbReference type="InterPro" id="IPR049398">
    <property type="entry name" value="ETF-QO/FixC_UQ-bd"/>
</dbReference>
<keyword evidence="5 12" id="KW-0479">Metal-binding</keyword>
<evidence type="ECO:0000256" key="2">
    <source>
        <dbReference type="ARBA" id="ARBA00002819"/>
    </source>
</evidence>
<evidence type="ECO:0000256" key="8">
    <source>
        <dbReference type="ARBA" id="ARBA00023002"/>
    </source>
</evidence>
<dbReference type="Pfam" id="PF13450">
    <property type="entry name" value="NAD_binding_8"/>
    <property type="match status" value="1"/>
</dbReference>
<dbReference type="Proteomes" id="UP001055955">
    <property type="component" value="Chromosome"/>
</dbReference>
<keyword evidence="9 12" id="KW-0408">Iron</keyword>
<evidence type="ECO:0000256" key="12">
    <source>
        <dbReference type="RuleBase" id="RU366068"/>
    </source>
</evidence>
<dbReference type="Pfam" id="PF05187">
    <property type="entry name" value="Fer4_ETF_QO"/>
    <property type="match status" value="1"/>
</dbReference>
<keyword evidence="6 12" id="KW-0274">FAD</keyword>
<sequence>MERLDVDVVIVGAGPAGLAAAIRLKQRNPNLDILVLEKGRSVGNHVLSGAVINPQALDVLLPKWRDEYESVTPVSEERLYYTTRKRAWSLPHFPGASQKGGVVISLSQLTRYLAQQAEQLGVSILSGYVGDRVLLDQARVVGIQTGAKGVDEQGGADDPGVMIHAKHTMVAEGARGLLSRWLIDHYQLANQPQTYGLGVKEVWQVDPEVFQPGLVIHALGWPVPSDAYGGGFIYHGLDHRVMVGMIVGLDAPNPTMNPFSYLQAFKHHPKWRHYFLNGKPVAYGARVINEGGYQSIPKCEFPGGVLIGCAGGFVNIAKIKGVHAAIYSGIEAAEAYLKKESFDENFKQHPVVLDLYRCRNVRPWFQYGRFIGIMGSGMDQFLFRGLIPYTLTHQPDHLSIKQKGFKVEPVHQPDGKISFDLLTLLQYSNTHHREGQVPHITLKKPDIAVDINQEIYTYFCPANVYEIPEGMNHLQINSSNCIHCKACTIRDPAQNIKWVHPEGGGGPNYTET</sequence>
<dbReference type="EMBL" id="CP092900">
    <property type="protein sequence ID" value="UTC24455.1"/>
    <property type="molecule type" value="Genomic_DNA"/>
</dbReference>
<dbReference type="Gene3D" id="3.50.50.60">
    <property type="entry name" value="FAD/NAD(P)-binding domain"/>
    <property type="match status" value="1"/>
</dbReference>
<evidence type="ECO:0000256" key="1">
    <source>
        <dbReference type="ARBA" id="ARBA00001974"/>
    </source>
</evidence>
<evidence type="ECO:0000259" key="13">
    <source>
        <dbReference type="PROSITE" id="PS51379"/>
    </source>
</evidence>
<keyword evidence="3 12" id="KW-0813">Transport</keyword>
<dbReference type="PRINTS" id="PR00420">
    <property type="entry name" value="RNGMNOXGNASE"/>
</dbReference>
<evidence type="ECO:0000256" key="4">
    <source>
        <dbReference type="ARBA" id="ARBA00022630"/>
    </source>
</evidence>
<dbReference type="InterPro" id="IPR007859">
    <property type="entry name" value="ETF-QO/FixX_C"/>
</dbReference>
<evidence type="ECO:0000256" key="11">
    <source>
        <dbReference type="ARBA" id="ARBA00023075"/>
    </source>
</evidence>
<dbReference type="InterPro" id="IPR036188">
    <property type="entry name" value="FAD/NAD-bd_sf"/>
</dbReference>
<gene>
    <name evidence="14" type="ORF">MMH89_04380</name>
</gene>
<keyword evidence="11 12" id="KW-0830">Ubiquinone</keyword>
<comment type="cofactor">
    <cofactor evidence="12">
        <name>[4Fe-4S] cluster</name>
        <dbReference type="ChEBI" id="CHEBI:49883"/>
    </cofactor>
    <text evidence="12">Binds 1 [4Fe-4S] cluster.</text>
</comment>
<evidence type="ECO:0000313" key="14">
    <source>
        <dbReference type="EMBL" id="UTC24455.1"/>
    </source>
</evidence>
<dbReference type="SUPFAM" id="SSF54373">
    <property type="entry name" value="FAD-linked reductases, C-terminal domain"/>
    <property type="match status" value="1"/>
</dbReference>
<evidence type="ECO:0000256" key="6">
    <source>
        <dbReference type="ARBA" id="ARBA00022827"/>
    </source>
</evidence>
<dbReference type="SUPFAM" id="SSF54862">
    <property type="entry name" value="4Fe-4S ferredoxins"/>
    <property type="match status" value="1"/>
</dbReference>
<dbReference type="PANTHER" id="PTHR10617">
    <property type="entry name" value="ELECTRON TRANSFER FLAVOPROTEIN-UBIQUINONE OXIDOREDUCTASE"/>
    <property type="match status" value="1"/>
</dbReference>
<evidence type="ECO:0000256" key="5">
    <source>
        <dbReference type="ARBA" id="ARBA00022723"/>
    </source>
</evidence>
<feature type="domain" description="4Fe-4S ferredoxin-type" evidence="13">
    <location>
        <begin position="472"/>
        <end position="501"/>
    </location>
</feature>
<keyword evidence="4 12" id="KW-0285">Flavoprotein</keyword>
<dbReference type="SUPFAM" id="SSF51905">
    <property type="entry name" value="FAD/NAD(P)-binding domain"/>
    <property type="match status" value="1"/>
</dbReference>
<comment type="function">
    <text evidence="2 12">Accepts electrons from ETF and reduces ubiquinone.</text>
</comment>
<dbReference type="Pfam" id="PF21162">
    <property type="entry name" value="ETFQO_UQ-bd"/>
    <property type="match status" value="1"/>
</dbReference>
<name>A0ABY5DJX2_9GAMM</name>
<dbReference type="InterPro" id="IPR017896">
    <property type="entry name" value="4Fe4S_Fe-S-bd"/>
</dbReference>
<dbReference type="InterPro" id="IPR040156">
    <property type="entry name" value="ETF-QO"/>
</dbReference>
<proteinExistence type="predicted"/>
<keyword evidence="7 12" id="KW-0249">Electron transport</keyword>
<comment type="catalytic activity">
    <reaction evidence="12">
        <text>a ubiquinone + reduced [electron-transfer flavoprotein] = a ubiquinol + oxidized [electron-transfer flavoprotein] + H(+)</text>
        <dbReference type="Rhea" id="RHEA:24052"/>
        <dbReference type="Rhea" id="RHEA-COMP:9565"/>
        <dbReference type="Rhea" id="RHEA-COMP:9566"/>
        <dbReference type="Rhea" id="RHEA-COMP:10685"/>
        <dbReference type="Rhea" id="RHEA-COMP:10686"/>
        <dbReference type="ChEBI" id="CHEBI:15378"/>
        <dbReference type="ChEBI" id="CHEBI:16389"/>
        <dbReference type="ChEBI" id="CHEBI:17976"/>
        <dbReference type="ChEBI" id="CHEBI:57692"/>
        <dbReference type="ChEBI" id="CHEBI:58307"/>
        <dbReference type="EC" id="1.5.5.1"/>
    </reaction>
</comment>
<evidence type="ECO:0000256" key="3">
    <source>
        <dbReference type="ARBA" id="ARBA00022448"/>
    </source>
</evidence>
<keyword evidence="15" id="KW-1185">Reference proteome</keyword>
<organism evidence="14 15">
    <name type="scientific">Candidatus Comchoanobacter bicostacola</name>
    <dbReference type="NCBI Taxonomy" id="2919598"/>
    <lineage>
        <taxon>Bacteria</taxon>
        <taxon>Pseudomonadati</taxon>
        <taxon>Pseudomonadota</taxon>
        <taxon>Gammaproteobacteria</taxon>
        <taxon>Candidatus Comchoanobacterales</taxon>
        <taxon>Candidatus Comchoanobacteraceae</taxon>
        <taxon>Candidatus Comchoanobacter</taxon>
    </lineage>
</organism>
<dbReference type="PANTHER" id="PTHR10617:SF107">
    <property type="entry name" value="ELECTRON TRANSFER FLAVOPROTEIN-UBIQUINONE OXIDOREDUCTASE, MITOCHONDRIAL"/>
    <property type="match status" value="1"/>
</dbReference>